<protein>
    <submittedName>
        <fullName evidence="2">Secreted protein</fullName>
    </submittedName>
</protein>
<proteinExistence type="predicted"/>
<accession>A0A183CPB8</accession>
<reference evidence="1" key="1">
    <citation type="submission" date="2014-05" db="EMBL/GenBank/DDBJ databases">
        <title>The genome and life-stage specific transcriptomes of Globodera pallida elucidate key aspects of plant parasitism by a cyst nematode.</title>
        <authorList>
            <person name="Cotton J.A."/>
            <person name="Lilley C.J."/>
            <person name="Jones L.M."/>
            <person name="Kikuchi T."/>
            <person name="Reid A.J."/>
            <person name="Thorpe P."/>
            <person name="Tsai I.J."/>
            <person name="Beasley H."/>
            <person name="Blok V."/>
            <person name="Cock P.J.A."/>
            <person name="Van den Akker S.E."/>
            <person name="Holroyd N."/>
            <person name="Hunt M."/>
            <person name="Mantelin S."/>
            <person name="Naghra H."/>
            <person name="Pain A."/>
            <person name="Palomares-Rius J.E."/>
            <person name="Zarowiecki M."/>
            <person name="Berriman M."/>
            <person name="Jones J.T."/>
            <person name="Urwin P.E."/>
        </authorList>
    </citation>
    <scope>NUCLEOTIDE SEQUENCE [LARGE SCALE GENOMIC DNA]</scope>
    <source>
        <strain evidence="1">Lindley</strain>
    </source>
</reference>
<sequence>MRAKPSHIHFIFRLPTEAQVVCTSEHKPPLDRRVRLGQKVHQAPLGPLGQLGGSGFKGICPKYCAIDGGVFFEDGTRR</sequence>
<dbReference type="Proteomes" id="UP000050741">
    <property type="component" value="Unassembled WGS sequence"/>
</dbReference>
<keyword evidence="1" id="KW-1185">Reference proteome</keyword>
<evidence type="ECO:0000313" key="2">
    <source>
        <dbReference type="WBParaSite" id="GPLIN_001472500"/>
    </source>
</evidence>
<organism evidence="1 2">
    <name type="scientific">Globodera pallida</name>
    <name type="common">Potato cyst nematode worm</name>
    <name type="synonym">Heterodera pallida</name>
    <dbReference type="NCBI Taxonomy" id="36090"/>
    <lineage>
        <taxon>Eukaryota</taxon>
        <taxon>Metazoa</taxon>
        <taxon>Ecdysozoa</taxon>
        <taxon>Nematoda</taxon>
        <taxon>Chromadorea</taxon>
        <taxon>Rhabditida</taxon>
        <taxon>Tylenchina</taxon>
        <taxon>Tylenchomorpha</taxon>
        <taxon>Tylenchoidea</taxon>
        <taxon>Heteroderidae</taxon>
        <taxon>Heteroderinae</taxon>
        <taxon>Globodera</taxon>
    </lineage>
</organism>
<name>A0A183CPB8_GLOPA</name>
<evidence type="ECO:0000313" key="1">
    <source>
        <dbReference type="Proteomes" id="UP000050741"/>
    </source>
</evidence>
<reference evidence="2" key="2">
    <citation type="submission" date="2016-06" db="UniProtKB">
        <authorList>
            <consortium name="WormBaseParasite"/>
        </authorList>
    </citation>
    <scope>IDENTIFICATION</scope>
</reference>
<dbReference type="WBParaSite" id="GPLIN_001472500">
    <property type="protein sequence ID" value="GPLIN_001472500"/>
    <property type="gene ID" value="GPLIN_001472500"/>
</dbReference>
<dbReference type="AlphaFoldDB" id="A0A183CPB8"/>